<evidence type="ECO:0000256" key="6">
    <source>
        <dbReference type="ARBA" id="ARBA00023277"/>
    </source>
</evidence>
<feature type="domain" description="Four-carbon acid sugar kinase N-terminal" evidence="7">
    <location>
        <begin position="36"/>
        <end position="270"/>
    </location>
</feature>
<proteinExistence type="inferred from homology"/>
<organism evidence="9 10">
    <name type="scientific">Hyunsoonleella aquatilis</name>
    <dbReference type="NCBI Taxonomy" id="2762758"/>
    <lineage>
        <taxon>Bacteria</taxon>
        <taxon>Pseudomonadati</taxon>
        <taxon>Bacteroidota</taxon>
        <taxon>Flavobacteriia</taxon>
        <taxon>Flavobacteriales</taxon>
        <taxon>Flavobacteriaceae</taxon>
    </lineage>
</organism>
<evidence type="ECO:0008006" key="11">
    <source>
        <dbReference type="Google" id="ProtNLM"/>
    </source>
</evidence>
<feature type="domain" description="Four-carbon acid sugar kinase nucleotide binding" evidence="8">
    <location>
        <begin position="297"/>
        <end position="459"/>
    </location>
</feature>
<keyword evidence="2" id="KW-0808">Transferase</keyword>
<keyword evidence="6" id="KW-0119">Carbohydrate metabolism</keyword>
<accession>A0A923HCR6</accession>
<evidence type="ECO:0000256" key="2">
    <source>
        <dbReference type="ARBA" id="ARBA00022679"/>
    </source>
</evidence>
<dbReference type="SUPFAM" id="SSF142764">
    <property type="entry name" value="YgbK-like"/>
    <property type="match status" value="1"/>
</dbReference>
<keyword evidence="5" id="KW-0067">ATP-binding</keyword>
<name>A0A923HCR6_9FLAO</name>
<dbReference type="InterPro" id="IPR037051">
    <property type="entry name" value="4-carb_acid_sugar_kinase_N_sf"/>
</dbReference>
<dbReference type="Pfam" id="PF07005">
    <property type="entry name" value="SBD_N"/>
    <property type="match status" value="1"/>
</dbReference>
<evidence type="ECO:0000313" key="10">
    <source>
        <dbReference type="Proteomes" id="UP000656244"/>
    </source>
</evidence>
<reference evidence="9" key="1">
    <citation type="submission" date="2020-08" db="EMBL/GenBank/DDBJ databases">
        <title>Hyunsoonleella sp. strain SJ7 genome sequencing and assembly.</title>
        <authorList>
            <person name="Kim I."/>
        </authorList>
    </citation>
    <scope>NUCLEOTIDE SEQUENCE</scope>
    <source>
        <strain evidence="9">SJ7</strain>
    </source>
</reference>
<comment type="caution">
    <text evidence="9">The sequence shown here is derived from an EMBL/GenBank/DDBJ whole genome shotgun (WGS) entry which is preliminary data.</text>
</comment>
<dbReference type="InterPro" id="IPR042213">
    <property type="entry name" value="NBD_C_sf"/>
</dbReference>
<keyword evidence="4" id="KW-0418">Kinase</keyword>
<dbReference type="AlphaFoldDB" id="A0A923HCR6"/>
<sequence>MLKSLKHILSNLPSEDSNDYRSENRALFSKLDKTCIVIDDDPTGNQTVYGIPLLTEWSMDVFIKEFIEGTPVFYVLTNSRSLTPEGTSKIYEEIAQNILKASKVTQRKFTIVSRSDSTLRGHFPLEPETLQKYLNLNEAITVFIPVMFEGNRVTVEDVHYIKNGDDLTPVNETPFAQDHSFKYSNANLKAYIAEKTNGDIQISDVFSFSLEEIRQLDVNVLAENILEIPANSYCIFNSLNYSDLDKVSQALLRAEALGKPIVYRTSSSFVPSYIGLEPRGLLTSKDVFSEHNTNGGLTIVGSYVKKSSEQLSNALSIFQKESIVEVDVSQVLSTEYESHLNDLILRIDTHISQGMDVIVYTSRKLITGNSQNDTVDIAIKISNALVTLVRGISIRPKYIIAKGGITSHDLATKGLGMKRSKVLGQVQPGIPLWEMGEDTHFPRLPYIVFPGNVGDADTLKTIITKLKHHVQ</sequence>
<evidence type="ECO:0000256" key="4">
    <source>
        <dbReference type="ARBA" id="ARBA00022777"/>
    </source>
</evidence>
<dbReference type="InterPro" id="IPR031475">
    <property type="entry name" value="NBD_C"/>
</dbReference>
<evidence type="ECO:0000313" key="9">
    <source>
        <dbReference type="EMBL" id="MBC3757035.1"/>
    </source>
</evidence>
<evidence type="ECO:0000259" key="7">
    <source>
        <dbReference type="Pfam" id="PF07005"/>
    </source>
</evidence>
<dbReference type="Gene3D" id="3.40.50.10840">
    <property type="entry name" value="Putative sugar-binding, N-terminal domain"/>
    <property type="match status" value="1"/>
</dbReference>
<evidence type="ECO:0000256" key="3">
    <source>
        <dbReference type="ARBA" id="ARBA00022741"/>
    </source>
</evidence>
<dbReference type="EMBL" id="JACNMF010000001">
    <property type="protein sequence ID" value="MBC3757035.1"/>
    <property type="molecule type" value="Genomic_DNA"/>
</dbReference>
<dbReference type="GO" id="GO:0016301">
    <property type="term" value="F:kinase activity"/>
    <property type="evidence" value="ECO:0007669"/>
    <property type="project" value="UniProtKB-KW"/>
</dbReference>
<keyword evidence="3" id="KW-0547">Nucleotide-binding</keyword>
<gene>
    <name evidence="9" type="ORF">H7U19_01370</name>
</gene>
<evidence type="ECO:0000259" key="8">
    <source>
        <dbReference type="Pfam" id="PF17042"/>
    </source>
</evidence>
<evidence type="ECO:0000256" key="1">
    <source>
        <dbReference type="ARBA" id="ARBA00005715"/>
    </source>
</evidence>
<dbReference type="InterPro" id="IPR010737">
    <property type="entry name" value="4-carb_acid_sugar_kinase_N"/>
</dbReference>
<dbReference type="Gene3D" id="3.40.980.20">
    <property type="entry name" value="Four-carbon acid sugar kinase, nucleotide binding domain"/>
    <property type="match status" value="1"/>
</dbReference>
<evidence type="ECO:0000256" key="5">
    <source>
        <dbReference type="ARBA" id="ARBA00022840"/>
    </source>
</evidence>
<dbReference type="RefSeq" id="WP_186558044.1">
    <property type="nucleotide sequence ID" value="NZ_JACNMF010000001.1"/>
</dbReference>
<keyword evidence="10" id="KW-1185">Reference proteome</keyword>
<dbReference type="Pfam" id="PF17042">
    <property type="entry name" value="NBD_C"/>
    <property type="match status" value="1"/>
</dbReference>
<comment type="similarity">
    <text evidence="1">Belongs to the four-carbon acid sugar kinase family.</text>
</comment>
<dbReference type="GO" id="GO:0005524">
    <property type="term" value="F:ATP binding"/>
    <property type="evidence" value="ECO:0007669"/>
    <property type="project" value="UniProtKB-KW"/>
</dbReference>
<protein>
    <recommendedName>
        <fullName evidence="11">Hydroxyacid dehydrogenase</fullName>
    </recommendedName>
</protein>
<dbReference type="Proteomes" id="UP000656244">
    <property type="component" value="Unassembled WGS sequence"/>
</dbReference>